<dbReference type="PANTHER" id="PTHR40465:SF1">
    <property type="entry name" value="DUF6534 DOMAIN-CONTAINING PROTEIN"/>
    <property type="match status" value="1"/>
</dbReference>
<feature type="transmembrane region" description="Helical" evidence="2">
    <location>
        <begin position="104"/>
        <end position="123"/>
    </location>
</feature>
<feature type="transmembrane region" description="Helical" evidence="2">
    <location>
        <begin position="20"/>
        <end position="46"/>
    </location>
</feature>
<keyword evidence="2" id="KW-0472">Membrane</keyword>
<evidence type="ECO:0000256" key="2">
    <source>
        <dbReference type="SAM" id="Phobius"/>
    </source>
</evidence>
<comment type="caution">
    <text evidence="4">The sequence shown here is derived from an EMBL/GenBank/DDBJ whole genome shotgun (WGS) entry which is preliminary data.</text>
</comment>
<feature type="transmembrane region" description="Helical" evidence="2">
    <location>
        <begin position="232"/>
        <end position="254"/>
    </location>
</feature>
<feature type="transmembrane region" description="Helical" evidence="2">
    <location>
        <begin position="191"/>
        <end position="212"/>
    </location>
</feature>
<name>A0AAD6XM30_9AGAR</name>
<sequence>MATAPSAAQVAALVALVKQLFATSFIGFTIATTLYGISVLQAYLYYRNYPADHWGLKITVGLLWVLDTLCTIFVAHSLYTYFVLNFGKNPTVDLIIPWSFTSEKFLVTLITFVAQCFYARTIWKISNSLILSLFVGILAVVTFALGIVTTVHLYVSVAHVCFLLELINPASFQTPLATSISARSFQILSGLVQGLAAFNDVVITVCLCAWLYRQKKGTTGRAMGQTFGTEKILDTLILYAVSRGVLTAVTQFMFLTLNLALPHATYWMPFHQAVGKLYVNSVYATLNVRHSFSEPAEPVNSKLSFMNGVDSTATGTASGTGAETSNLTGSGTMGSAPQRRLKPLLFSAGSGTGTDSLDIEHTDTQPGEKDAAAGV</sequence>
<feature type="compositionally biased region" description="Polar residues" evidence="1">
    <location>
        <begin position="326"/>
        <end position="335"/>
    </location>
</feature>
<protein>
    <recommendedName>
        <fullName evidence="3">DUF6534 domain-containing protein</fullName>
    </recommendedName>
</protein>
<accession>A0AAD6XM30</accession>
<feature type="transmembrane region" description="Helical" evidence="2">
    <location>
        <begin position="130"/>
        <end position="155"/>
    </location>
</feature>
<feature type="domain" description="DUF6534" evidence="3">
    <location>
        <begin position="197"/>
        <end position="291"/>
    </location>
</feature>
<proteinExistence type="predicted"/>
<reference evidence="4" key="1">
    <citation type="submission" date="2023-03" db="EMBL/GenBank/DDBJ databases">
        <title>Massive genome expansion in bonnet fungi (Mycena s.s.) driven by repeated elements and novel gene families across ecological guilds.</title>
        <authorList>
            <consortium name="Lawrence Berkeley National Laboratory"/>
            <person name="Harder C.B."/>
            <person name="Miyauchi S."/>
            <person name="Viragh M."/>
            <person name="Kuo A."/>
            <person name="Thoen E."/>
            <person name="Andreopoulos B."/>
            <person name="Lu D."/>
            <person name="Skrede I."/>
            <person name="Drula E."/>
            <person name="Henrissat B."/>
            <person name="Morin E."/>
            <person name="Kohler A."/>
            <person name="Barry K."/>
            <person name="LaButti K."/>
            <person name="Morin E."/>
            <person name="Salamov A."/>
            <person name="Lipzen A."/>
            <person name="Mereny Z."/>
            <person name="Hegedus B."/>
            <person name="Baldrian P."/>
            <person name="Stursova M."/>
            <person name="Weitz H."/>
            <person name="Taylor A."/>
            <person name="Grigoriev I.V."/>
            <person name="Nagy L.G."/>
            <person name="Martin F."/>
            <person name="Kauserud H."/>
        </authorList>
    </citation>
    <scope>NUCLEOTIDE SEQUENCE</scope>
    <source>
        <strain evidence="4">CBHHK173m</strain>
    </source>
</reference>
<keyword evidence="2" id="KW-0812">Transmembrane</keyword>
<dbReference type="PANTHER" id="PTHR40465">
    <property type="entry name" value="CHROMOSOME 1, WHOLE GENOME SHOTGUN SEQUENCE"/>
    <property type="match status" value="1"/>
</dbReference>
<feature type="compositionally biased region" description="Low complexity" evidence="1">
    <location>
        <begin position="314"/>
        <end position="325"/>
    </location>
</feature>
<organism evidence="4 5">
    <name type="scientific">Mycena belliarum</name>
    <dbReference type="NCBI Taxonomy" id="1033014"/>
    <lineage>
        <taxon>Eukaryota</taxon>
        <taxon>Fungi</taxon>
        <taxon>Dikarya</taxon>
        <taxon>Basidiomycota</taxon>
        <taxon>Agaricomycotina</taxon>
        <taxon>Agaricomycetes</taxon>
        <taxon>Agaricomycetidae</taxon>
        <taxon>Agaricales</taxon>
        <taxon>Marasmiineae</taxon>
        <taxon>Mycenaceae</taxon>
        <taxon>Mycena</taxon>
    </lineage>
</organism>
<feature type="transmembrane region" description="Helical" evidence="2">
    <location>
        <begin position="58"/>
        <end position="84"/>
    </location>
</feature>
<dbReference type="Pfam" id="PF20152">
    <property type="entry name" value="DUF6534"/>
    <property type="match status" value="1"/>
</dbReference>
<evidence type="ECO:0000259" key="3">
    <source>
        <dbReference type="Pfam" id="PF20152"/>
    </source>
</evidence>
<gene>
    <name evidence="4" type="ORF">B0H15DRAFT_932178</name>
</gene>
<feature type="region of interest" description="Disordered" evidence="1">
    <location>
        <begin position="314"/>
        <end position="375"/>
    </location>
</feature>
<evidence type="ECO:0000313" key="4">
    <source>
        <dbReference type="EMBL" id="KAJ7083940.1"/>
    </source>
</evidence>
<evidence type="ECO:0000313" key="5">
    <source>
        <dbReference type="Proteomes" id="UP001222325"/>
    </source>
</evidence>
<keyword evidence="5" id="KW-1185">Reference proteome</keyword>
<keyword evidence="2" id="KW-1133">Transmembrane helix</keyword>
<evidence type="ECO:0000256" key="1">
    <source>
        <dbReference type="SAM" id="MobiDB-lite"/>
    </source>
</evidence>
<dbReference type="AlphaFoldDB" id="A0AAD6XM30"/>
<dbReference type="InterPro" id="IPR045339">
    <property type="entry name" value="DUF6534"/>
</dbReference>
<dbReference type="EMBL" id="JARJCN010000039">
    <property type="protein sequence ID" value="KAJ7083940.1"/>
    <property type="molecule type" value="Genomic_DNA"/>
</dbReference>
<feature type="compositionally biased region" description="Basic and acidic residues" evidence="1">
    <location>
        <begin position="358"/>
        <end position="375"/>
    </location>
</feature>
<dbReference type="Proteomes" id="UP001222325">
    <property type="component" value="Unassembled WGS sequence"/>
</dbReference>